<organism evidence="2 3">
    <name type="scientific">Coprobacillus cateniformis</name>
    <dbReference type="NCBI Taxonomy" id="100884"/>
    <lineage>
        <taxon>Bacteria</taxon>
        <taxon>Bacillati</taxon>
        <taxon>Bacillota</taxon>
        <taxon>Erysipelotrichia</taxon>
        <taxon>Erysipelotrichales</taxon>
        <taxon>Coprobacillaceae</taxon>
        <taxon>Coprobacillus</taxon>
    </lineage>
</organism>
<accession>E7GA03</accession>
<evidence type="ECO:0000259" key="1">
    <source>
        <dbReference type="Pfam" id="PF03417"/>
    </source>
</evidence>
<evidence type="ECO:0000313" key="3">
    <source>
        <dbReference type="Proteomes" id="UP000003157"/>
    </source>
</evidence>
<dbReference type="InterPro" id="IPR029055">
    <property type="entry name" value="Ntn_hydrolases_N"/>
</dbReference>
<dbReference type="Pfam" id="PF03417">
    <property type="entry name" value="AAT"/>
    <property type="match status" value="1"/>
</dbReference>
<dbReference type="PANTHER" id="PTHR34180">
    <property type="entry name" value="PEPTIDASE C45"/>
    <property type="match status" value="1"/>
</dbReference>
<dbReference type="STRING" id="100884.GCA_000269565_03436"/>
<dbReference type="PANTHER" id="PTHR34180:SF1">
    <property type="entry name" value="BETA-ALANYL-DOPAMINE_CARCININE HYDROLASE"/>
    <property type="match status" value="1"/>
</dbReference>
<dbReference type="AlphaFoldDB" id="E7GA03"/>
<reference evidence="2 3" key="1">
    <citation type="submission" date="2010-12" db="EMBL/GenBank/DDBJ databases">
        <title>The Genome Sequence of Coprobacillus sp. strain 29_1.</title>
        <authorList>
            <consortium name="The Broad Institute Genome Sequencing Platform"/>
            <person name="Earl A."/>
            <person name="Ward D."/>
            <person name="Feldgarden M."/>
            <person name="Gevers D."/>
            <person name="Daigneault M."/>
            <person name="Sibley C.D."/>
            <person name="White A."/>
            <person name="Strauss J."/>
            <person name="Allen-Vercoe E."/>
            <person name="Young S.K."/>
            <person name="Zeng Q."/>
            <person name="Gargeya S."/>
            <person name="Fitzgerald M."/>
            <person name="Haas B."/>
            <person name="Abouelleil A."/>
            <person name="Alvarado L."/>
            <person name="Arachchi H.M."/>
            <person name="Berlin A."/>
            <person name="Brown A."/>
            <person name="Chapman S.B."/>
            <person name="Chen Z."/>
            <person name="Dunbar C."/>
            <person name="Freedman E."/>
            <person name="Gearin G."/>
            <person name="Gellesch M."/>
            <person name="Goldberg J."/>
            <person name="Griggs A."/>
            <person name="Gujja S."/>
            <person name="Heilman E."/>
            <person name="Heiman D."/>
            <person name="Howarth C."/>
            <person name="Larson L."/>
            <person name="Lui A."/>
            <person name="MacDonald P.J.P."/>
            <person name="Mehta T."/>
            <person name="Montmayeur A."/>
            <person name="Murphy C."/>
            <person name="Neiman D."/>
            <person name="Pearson M."/>
            <person name="Priest M."/>
            <person name="Roberts A."/>
            <person name="Saif S."/>
            <person name="Shea T."/>
            <person name="Shenoy N."/>
            <person name="Sisk P."/>
            <person name="Stolte C."/>
            <person name="Sykes S."/>
            <person name="White J."/>
            <person name="Yandava C."/>
            <person name="Nusbaum C."/>
            <person name="Birren B."/>
        </authorList>
    </citation>
    <scope>NUCLEOTIDE SEQUENCE [LARGE SCALE GENOMIC DNA]</scope>
    <source>
        <strain evidence="2 3">29_1</strain>
    </source>
</reference>
<dbReference type="Proteomes" id="UP000003157">
    <property type="component" value="Unassembled WGS sequence"/>
</dbReference>
<dbReference type="GeneID" id="78231194"/>
<proteinExistence type="predicted"/>
<dbReference type="InterPro" id="IPR047801">
    <property type="entry name" value="Peptidase_C45"/>
</dbReference>
<keyword evidence="3" id="KW-1185">Reference proteome</keyword>
<comment type="caution">
    <text evidence="2">The sequence shown here is derived from an EMBL/GenBank/DDBJ whole genome shotgun (WGS) entry which is preliminary data.</text>
</comment>
<gene>
    <name evidence="2" type="ORF">HMPREF9488_01593</name>
</gene>
<dbReference type="InterPro" id="IPR005079">
    <property type="entry name" value="Peptidase_C45_hydrolase"/>
</dbReference>
<dbReference type="Gene3D" id="3.60.60.10">
    <property type="entry name" value="Penicillin V Acylase, Chain A"/>
    <property type="match status" value="1"/>
</dbReference>
<sequence length="370" mass="42471">MLTIQTRTIEVSGTHYEIGYQLGKMIETNLLLKSKYIVKPEMTLYQIQETNQLLDKWCPGLTDEINGFADALNVSLESLFFYNMTCYIPRCSHIALLPSMTAEKKPLLARNYEFSCELEDFCLMRTVAKGNYTHIGTSMLQFGRDDGFNDQGLAVTISSCGLPVANLPHMQKPQFQGLQYWVVVRALLDNCKNTKEALAYLKDMPIVFNMNIILLDKTGHGALVQTMDGQKAFREIDVYSSQQMIHATNHSILSEFVHLEKQVFTHSIGRYQYIQKELEQETTVTREKLKEMLLDKYPDGLCFHNYKESFGTTKSMIISPIDGTIELCWGGRHENGWNLYHLSQPFDNQTSEIEIHIDDVQKGLFDWQSL</sequence>
<name>E7GA03_9FIRM</name>
<dbReference type="eggNOG" id="COG3049">
    <property type="taxonomic scope" value="Bacteria"/>
</dbReference>
<dbReference type="NCBIfam" id="NF040521">
    <property type="entry name" value="C45_proenzyme"/>
    <property type="match status" value="1"/>
</dbReference>
<dbReference type="SUPFAM" id="SSF56235">
    <property type="entry name" value="N-terminal nucleophile aminohydrolases (Ntn hydrolases)"/>
    <property type="match status" value="1"/>
</dbReference>
<evidence type="ECO:0000313" key="2">
    <source>
        <dbReference type="EMBL" id="EFW05011.1"/>
    </source>
</evidence>
<feature type="domain" description="Peptidase C45 hydrolase" evidence="1">
    <location>
        <begin position="103"/>
        <end position="332"/>
    </location>
</feature>
<protein>
    <recommendedName>
        <fullName evidence="1">Peptidase C45 hydrolase domain-containing protein</fullName>
    </recommendedName>
</protein>
<dbReference type="EMBL" id="ADKX01000030">
    <property type="protein sequence ID" value="EFW05011.1"/>
    <property type="molecule type" value="Genomic_DNA"/>
</dbReference>
<dbReference type="RefSeq" id="WP_008788701.1">
    <property type="nucleotide sequence ID" value="NZ_AKCB01000003.1"/>
</dbReference>
<dbReference type="OrthoDB" id="8617387at2"/>
<dbReference type="HOGENOM" id="CLU_064034_0_0_9"/>
<dbReference type="InterPro" id="IPR047794">
    <property type="entry name" value="C45_proenzyme-like"/>
</dbReference>